<comment type="caution">
    <text evidence="2">The sequence shown here is derived from an EMBL/GenBank/DDBJ whole genome shotgun (WGS) entry which is preliminary data.</text>
</comment>
<dbReference type="RefSeq" id="WP_231439148.1">
    <property type="nucleotide sequence ID" value="NZ_JAJOMB010000002.1"/>
</dbReference>
<organism evidence="2 3">
    <name type="scientific">Kineosporia babensis</name>
    <dbReference type="NCBI Taxonomy" id="499548"/>
    <lineage>
        <taxon>Bacteria</taxon>
        <taxon>Bacillati</taxon>
        <taxon>Actinomycetota</taxon>
        <taxon>Actinomycetes</taxon>
        <taxon>Kineosporiales</taxon>
        <taxon>Kineosporiaceae</taxon>
        <taxon>Kineosporia</taxon>
    </lineage>
</organism>
<gene>
    <name evidence="2" type="ORF">LR394_04885</name>
</gene>
<dbReference type="PANTHER" id="PTHR13774">
    <property type="entry name" value="PHENAZINE BIOSYNTHESIS PROTEIN"/>
    <property type="match status" value="1"/>
</dbReference>
<protein>
    <submittedName>
        <fullName evidence="2">PhzF family phenazine biosynthesis protein</fullName>
    </submittedName>
</protein>
<dbReference type="Proteomes" id="UP001138997">
    <property type="component" value="Unassembled WGS sequence"/>
</dbReference>
<dbReference type="AlphaFoldDB" id="A0A9X1NBG8"/>
<accession>A0A9X1NBG8</accession>
<dbReference type="GO" id="GO:0005737">
    <property type="term" value="C:cytoplasm"/>
    <property type="evidence" value="ECO:0007669"/>
    <property type="project" value="TreeGrafter"/>
</dbReference>
<sequence length="276" mass="29500">MRRFAQVDVFTSRPGLGNPVAVVLDAEGLSDEEMQRLANWTNLSETTFVLPATTSKADYRVRIFTPGRELPFAGHPTIGTCKALVDVGQLQSGAAWVQECAAGLVELRRLDDGATAFAAPAAVSVEPLVDEELFTRVLGGVKADQPTIIEIGPRWLVGRVRVEELHALQPDLAAYRKLCAITTDFTLYALDAAGDLHVRSFFDDGGSLIEDPVCGSGNACVARHVQLSGLDVALGSGYQAFQGRHRGRDGRISVQLGEQNWIGGEAVTVVSGTIAV</sequence>
<dbReference type="PANTHER" id="PTHR13774:SF32">
    <property type="entry name" value="ANTISENSE-ENHANCING SEQUENCE 1"/>
    <property type="match status" value="1"/>
</dbReference>
<dbReference type="Pfam" id="PF02567">
    <property type="entry name" value="PhzC-PhzF"/>
    <property type="match status" value="1"/>
</dbReference>
<feature type="active site" evidence="1">
    <location>
        <position position="45"/>
    </location>
</feature>
<dbReference type="Gene3D" id="3.10.310.10">
    <property type="entry name" value="Diaminopimelate Epimerase, Chain A, domain 1"/>
    <property type="match status" value="2"/>
</dbReference>
<keyword evidence="3" id="KW-1185">Reference proteome</keyword>
<dbReference type="PIRSF" id="PIRSF016184">
    <property type="entry name" value="PhzC_PhzF"/>
    <property type="match status" value="1"/>
</dbReference>
<dbReference type="NCBIfam" id="TIGR00654">
    <property type="entry name" value="PhzF_family"/>
    <property type="match status" value="1"/>
</dbReference>
<dbReference type="SUPFAM" id="SSF54506">
    <property type="entry name" value="Diaminopimelate epimerase-like"/>
    <property type="match status" value="1"/>
</dbReference>
<dbReference type="EMBL" id="JAJOMB010000002">
    <property type="protein sequence ID" value="MCD5310221.1"/>
    <property type="molecule type" value="Genomic_DNA"/>
</dbReference>
<dbReference type="GO" id="GO:0016853">
    <property type="term" value="F:isomerase activity"/>
    <property type="evidence" value="ECO:0007669"/>
    <property type="project" value="TreeGrafter"/>
</dbReference>
<evidence type="ECO:0000256" key="1">
    <source>
        <dbReference type="PIRSR" id="PIRSR016184-1"/>
    </source>
</evidence>
<reference evidence="2" key="1">
    <citation type="submission" date="2021-11" db="EMBL/GenBank/DDBJ databases">
        <title>Streptomyces corallinus and Kineosporia corallina sp. nov., two new coral-derived marine actinobacteria.</title>
        <authorList>
            <person name="Buangrab K."/>
            <person name="Sutthacheep M."/>
            <person name="Yeemin T."/>
            <person name="Harunari E."/>
            <person name="Igarashi Y."/>
            <person name="Sripreechasak P."/>
            <person name="Kanchanasin P."/>
            <person name="Tanasupawat S."/>
            <person name="Phongsopitanun W."/>
        </authorList>
    </citation>
    <scope>NUCLEOTIDE SEQUENCE</scope>
    <source>
        <strain evidence="2">JCM 31032</strain>
    </source>
</reference>
<name>A0A9X1NBG8_9ACTN</name>
<proteinExistence type="predicted"/>
<evidence type="ECO:0000313" key="3">
    <source>
        <dbReference type="Proteomes" id="UP001138997"/>
    </source>
</evidence>
<dbReference type="InterPro" id="IPR003719">
    <property type="entry name" value="Phenazine_PhzF-like"/>
</dbReference>
<evidence type="ECO:0000313" key="2">
    <source>
        <dbReference type="EMBL" id="MCD5310221.1"/>
    </source>
</evidence>